<dbReference type="RefSeq" id="XP_040635635.1">
    <property type="nucleotide sequence ID" value="XM_040778021.1"/>
</dbReference>
<gene>
    <name evidence="2" type="ORF">EURHEDRAFT_224635</name>
</gene>
<accession>A0A017S710</accession>
<evidence type="ECO:0000313" key="2">
    <source>
        <dbReference type="EMBL" id="EYE91945.1"/>
    </source>
</evidence>
<dbReference type="EMBL" id="KK088440">
    <property type="protein sequence ID" value="EYE91945.1"/>
    <property type="molecule type" value="Genomic_DNA"/>
</dbReference>
<feature type="compositionally biased region" description="Basic and acidic residues" evidence="1">
    <location>
        <begin position="37"/>
        <end position="107"/>
    </location>
</feature>
<reference evidence="3" key="1">
    <citation type="journal article" date="2014" name="Nat. Commun.">
        <title>Genomic adaptations of the halophilic Dead Sea filamentous fungus Eurotium rubrum.</title>
        <authorList>
            <person name="Kis-Papo T."/>
            <person name="Weig A.R."/>
            <person name="Riley R."/>
            <person name="Persoh D."/>
            <person name="Salamov A."/>
            <person name="Sun H."/>
            <person name="Lipzen A."/>
            <person name="Wasser S.P."/>
            <person name="Rambold G."/>
            <person name="Grigoriev I.V."/>
            <person name="Nevo E."/>
        </authorList>
    </citation>
    <scope>NUCLEOTIDE SEQUENCE [LARGE SCALE GENOMIC DNA]</scope>
    <source>
        <strain evidence="3">CBS 135680</strain>
    </source>
</reference>
<organism evidence="2 3">
    <name type="scientific">Aspergillus ruber (strain CBS 135680)</name>
    <dbReference type="NCBI Taxonomy" id="1388766"/>
    <lineage>
        <taxon>Eukaryota</taxon>
        <taxon>Fungi</taxon>
        <taxon>Dikarya</taxon>
        <taxon>Ascomycota</taxon>
        <taxon>Pezizomycotina</taxon>
        <taxon>Eurotiomycetes</taxon>
        <taxon>Eurotiomycetidae</taxon>
        <taxon>Eurotiales</taxon>
        <taxon>Aspergillaceae</taxon>
        <taxon>Aspergillus</taxon>
        <taxon>Aspergillus subgen. Aspergillus</taxon>
    </lineage>
</organism>
<name>A0A017S710_ASPRC</name>
<dbReference type="STRING" id="1388766.A0A017S710"/>
<feature type="compositionally biased region" description="Basic and acidic residues" evidence="1">
    <location>
        <begin position="388"/>
        <end position="408"/>
    </location>
</feature>
<proteinExistence type="predicted"/>
<dbReference type="PANTHER" id="PTHR34776:SF1">
    <property type="entry name" value="F17F16.3 PROTEIN"/>
    <property type="match status" value="1"/>
</dbReference>
<feature type="region of interest" description="Disordered" evidence="1">
    <location>
        <begin position="1"/>
        <end position="110"/>
    </location>
</feature>
<feature type="compositionally biased region" description="Polar residues" evidence="1">
    <location>
        <begin position="1"/>
        <end position="11"/>
    </location>
</feature>
<dbReference type="HOGENOM" id="CLU_024063_1_0_1"/>
<dbReference type="PANTHER" id="PTHR34776">
    <property type="entry name" value="F17F16.3 PROTEIN"/>
    <property type="match status" value="1"/>
</dbReference>
<keyword evidence="3" id="KW-1185">Reference proteome</keyword>
<evidence type="ECO:0008006" key="4">
    <source>
        <dbReference type="Google" id="ProtNLM"/>
    </source>
</evidence>
<evidence type="ECO:0000313" key="3">
    <source>
        <dbReference type="Proteomes" id="UP000019804"/>
    </source>
</evidence>
<sequence>MAATRTSSRQAAQKAKEAITSSAEPRGQGTTGTKRKGATEKFPEPKKGKKDDQEPKKEPEESKEVDQRAKEEPPKSSHDKDKVKEEDKTAGEEKAEKEKEKKDEEPSKAGAGRVHIIQHFAHNIEANLSHLEADGKPAIEDEKPSDDIEAGVRKSQEREDIVPSNILEKGIIYFFYRPRVNVEEPHSMKEVARSFVVLRPTPIGATIDEKQGSLEPGASCRLIILPKKKFPTSARERDMAFVEKSGQSMKELKESFISGGKYETSTRGERTVEEARPYAEGVYAITSTKRASHLAYIITIPDELGSVQEDFGLRGRGSWIVQAKNPKYPGPATAQLPKNPEYPEEIHEKFADYRWVPLEPVFINYSNAQILMIGEAQNELGKAAIAEPDGKKEEQEQPGEELEKLEHENEERIEALQGKLLQLSDLTRMITY</sequence>
<dbReference type="OrthoDB" id="1028014at2759"/>
<dbReference type="AlphaFoldDB" id="A0A017S710"/>
<protein>
    <recommendedName>
        <fullName evidence="4">BTB domain transcription factor</fullName>
    </recommendedName>
</protein>
<dbReference type="GeneID" id="63693145"/>
<dbReference type="Proteomes" id="UP000019804">
    <property type="component" value="Unassembled WGS sequence"/>
</dbReference>
<feature type="region of interest" description="Disordered" evidence="1">
    <location>
        <begin position="137"/>
        <end position="156"/>
    </location>
</feature>
<evidence type="ECO:0000256" key="1">
    <source>
        <dbReference type="SAM" id="MobiDB-lite"/>
    </source>
</evidence>
<feature type="region of interest" description="Disordered" evidence="1">
    <location>
        <begin position="387"/>
        <end position="408"/>
    </location>
</feature>